<evidence type="ECO:0000313" key="5">
    <source>
        <dbReference type="EMBL" id="KAF2223700.1"/>
    </source>
</evidence>
<evidence type="ECO:0000256" key="1">
    <source>
        <dbReference type="ARBA" id="ARBA00006471"/>
    </source>
</evidence>
<dbReference type="GO" id="GO:0003735">
    <property type="term" value="F:structural constituent of ribosome"/>
    <property type="evidence" value="ECO:0007669"/>
    <property type="project" value="InterPro"/>
</dbReference>
<dbReference type="Proteomes" id="UP000799538">
    <property type="component" value="Unassembled WGS sequence"/>
</dbReference>
<dbReference type="SUPFAM" id="SSF56047">
    <property type="entry name" value="Ribosomal protein S8"/>
    <property type="match status" value="2"/>
</dbReference>
<protein>
    <submittedName>
        <fullName evidence="5">Ribosomal protein S8</fullName>
    </submittedName>
</protein>
<sequence>MSLVQLANVCSHLQNASLARLGLTSIPHSRMHLNLTVQLQKQGFLSTVVLGGPAPPRKLLPPSSNHGDLQFQTPKTQSPTDDDTTSTDAEAAFPLNDLFPASNLSPSSQLLLRQEAHLTPSLVTQANRASRRLWLGLKYWDGEPVLRKMKMLSKPTQRLWVTHEDLSKIVRGKRANYVEGLTRIGECLFISTDKGVMEARECVERKIGGLVLCRVWG</sequence>
<dbReference type="PANTHER" id="PTHR11758">
    <property type="entry name" value="40S RIBOSOMAL PROTEIN S15A"/>
    <property type="match status" value="1"/>
</dbReference>
<feature type="region of interest" description="Disordered" evidence="4">
    <location>
        <begin position="55"/>
        <end position="88"/>
    </location>
</feature>
<dbReference type="EMBL" id="ML992506">
    <property type="protein sequence ID" value="KAF2223700.1"/>
    <property type="molecule type" value="Genomic_DNA"/>
</dbReference>
<proteinExistence type="inferred from homology"/>
<dbReference type="GO" id="GO:0006412">
    <property type="term" value="P:translation"/>
    <property type="evidence" value="ECO:0007669"/>
    <property type="project" value="InterPro"/>
</dbReference>
<evidence type="ECO:0000256" key="4">
    <source>
        <dbReference type="SAM" id="MobiDB-lite"/>
    </source>
</evidence>
<dbReference type="Pfam" id="PF00410">
    <property type="entry name" value="Ribosomal_S8"/>
    <property type="match status" value="1"/>
</dbReference>
<dbReference type="InterPro" id="IPR000630">
    <property type="entry name" value="Ribosomal_uS8"/>
</dbReference>
<organism evidence="5 6">
    <name type="scientific">Elsinoe ampelina</name>
    <dbReference type="NCBI Taxonomy" id="302913"/>
    <lineage>
        <taxon>Eukaryota</taxon>
        <taxon>Fungi</taxon>
        <taxon>Dikarya</taxon>
        <taxon>Ascomycota</taxon>
        <taxon>Pezizomycotina</taxon>
        <taxon>Dothideomycetes</taxon>
        <taxon>Dothideomycetidae</taxon>
        <taxon>Myriangiales</taxon>
        <taxon>Elsinoaceae</taxon>
        <taxon>Elsinoe</taxon>
    </lineage>
</organism>
<dbReference type="Gene3D" id="3.30.1490.10">
    <property type="match status" value="1"/>
</dbReference>
<dbReference type="Gene3D" id="3.30.1370.30">
    <property type="match status" value="1"/>
</dbReference>
<gene>
    <name evidence="5" type="ORF">BDZ85DRAFT_196703</name>
</gene>
<evidence type="ECO:0000313" key="6">
    <source>
        <dbReference type="Proteomes" id="UP000799538"/>
    </source>
</evidence>
<dbReference type="GO" id="GO:1990904">
    <property type="term" value="C:ribonucleoprotein complex"/>
    <property type="evidence" value="ECO:0007669"/>
    <property type="project" value="UniProtKB-KW"/>
</dbReference>
<dbReference type="GO" id="GO:0005840">
    <property type="term" value="C:ribosome"/>
    <property type="evidence" value="ECO:0007669"/>
    <property type="project" value="UniProtKB-KW"/>
</dbReference>
<evidence type="ECO:0000256" key="2">
    <source>
        <dbReference type="ARBA" id="ARBA00022980"/>
    </source>
</evidence>
<feature type="compositionally biased region" description="Polar residues" evidence="4">
    <location>
        <begin position="62"/>
        <end position="71"/>
    </location>
</feature>
<accession>A0A6A6GE61</accession>
<name>A0A6A6GE61_9PEZI</name>
<evidence type="ECO:0000256" key="3">
    <source>
        <dbReference type="ARBA" id="ARBA00023274"/>
    </source>
</evidence>
<keyword evidence="3" id="KW-0687">Ribonucleoprotein</keyword>
<dbReference type="OrthoDB" id="409928at2759"/>
<dbReference type="AlphaFoldDB" id="A0A6A6GE61"/>
<keyword evidence="2 5" id="KW-0689">Ribosomal protein</keyword>
<keyword evidence="6" id="KW-1185">Reference proteome</keyword>
<dbReference type="InterPro" id="IPR035987">
    <property type="entry name" value="Ribosomal_uS8_sf"/>
</dbReference>
<comment type="similarity">
    <text evidence="1">Belongs to the universal ribosomal protein uS8 family.</text>
</comment>
<dbReference type="FunFam" id="3.30.1490.10:FF:000005">
    <property type="entry name" value="Mitochondrial 40S ribosomal protein S8"/>
    <property type="match status" value="1"/>
</dbReference>
<reference evidence="6" key="1">
    <citation type="journal article" date="2020" name="Stud. Mycol.">
        <title>101 Dothideomycetes genomes: A test case for predicting lifestyles and emergence of pathogens.</title>
        <authorList>
            <person name="Haridas S."/>
            <person name="Albert R."/>
            <person name="Binder M."/>
            <person name="Bloem J."/>
            <person name="LaButti K."/>
            <person name="Salamov A."/>
            <person name="Andreopoulos B."/>
            <person name="Baker S."/>
            <person name="Barry K."/>
            <person name="Bills G."/>
            <person name="Bluhm B."/>
            <person name="Cannon C."/>
            <person name="Castanera R."/>
            <person name="Culley D."/>
            <person name="Daum C."/>
            <person name="Ezra D."/>
            <person name="Gonzalez J."/>
            <person name="Henrissat B."/>
            <person name="Kuo A."/>
            <person name="Liang C."/>
            <person name="Lipzen A."/>
            <person name="Lutzoni F."/>
            <person name="Magnuson J."/>
            <person name="Mondo S."/>
            <person name="Nolan M."/>
            <person name="Ohm R."/>
            <person name="Pangilinan J."/>
            <person name="Park H.-J."/>
            <person name="Ramirez L."/>
            <person name="Alfaro M."/>
            <person name="Sun H."/>
            <person name="Tritt A."/>
            <person name="Yoshinaga Y."/>
            <person name="Zwiers L.-H."/>
            <person name="Turgeon B."/>
            <person name="Goodwin S."/>
            <person name="Spatafora J."/>
            <person name="Crous P."/>
            <person name="Grigoriev I."/>
        </authorList>
    </citation>
    <scope>NUCLEOTIDE SEQUENCE [LARGE SCALE GENOMIC DNA]</scope>
    <source>
        <strain evidence="6">CECT 20119</strain>
    </source>
</reference>